<evidence type="ECO:0000313" key="2">
    <source>
        <dbReference type="EMBL" id="KAG2332233.1"/>
    </source>
</evidence>
<dbReference type="EMBL" id="JAAMPC010000001">
    <property type="protein sequence ID" value="KAG2332233.1"/>
    <property type="molecule type" value="Genomic_DNA"/>
</dbReference>
<dbReference type="InterPro" id="IPR015410">
    <property type="entry name" value="DUF1985"/>
</dbReference>
<accession>A0A8X7WQ70</accession>
<keyword evidence="3" id="KW-1185">Reference proteome</keyword>
<dbReference type="PANTHER" id="PTHR48449:SF1">
    <property type="entry name" value="DUF1985 DOMAIN-CONTAINING PROTEIN"/>
    <property type="match status" value="1"/>
</dbReference>
<gene>
    <name evidence="2" type="ORF">Bca52824_003413</name>
</gene>
<evidence type="ECO:0000259" key="1">
    <source>
        <dbReference type="Pfam" id="PF09331"/>
    </source>
</evidence>
<organism evidence="2 3">
    <name type="scientific">Brassica carinata</name>
    <name type="common">Ethiopian mustard</name>
    <name type="synonym">Abyssinian cabbage</name>
    <dbReference type="NCBI Taxonomy" id="52824"/>
    <lineage>
        <taxon>Eukaryota</taxon>
        <taxon>Viridiplantae</taxon>
        <taxon>Streptophyta</taxon>
        <taxon>Embryophyta</taxon>
        <taxon>Tracheophyta</taxon>
        <taxon>Spermatophyta</taxon>
        <taxon>Magnoliopsida</taxon>
        <taxon>eudicotyledons</taxon>
        <taxon>Gunneridae</taxon>
        <taxon>Pentapetalae</taxon>
        <taxon>rosids</taxon>
        <taxon>malvids</taxon>
        <taxon>Brassicales</taxon>
        <taxon>Brassicaceae</taxon>
        <taxon>Brassiceae</taxon>
        <taxon>Brassica</taxon>
    </lineage>
</organism>
<evidence type="ECO:0000313" key="3">
    <source>
        <dbReference type="Proteomes" id="UP000886595"/>
    </source>
</evidence>
<dbReference type="OrthoDB" id="1040195at2759"/>
<sequence length="298" mass="33497">MEELELPSRLFETGFEPVGRKRVNSYFNLRWIDLIKLALDKDDLEMLQGTQFATVLRMGGHTFSVMFAHYFLSRQLVTEKELELWWMFAGKPLRYAIEDFALVTGLNCEEPSASSMHGKEKVVVRVKGNARGKGTTSNSSIWEDLFGFGDAVAFSIAGSCWGILCPMCGSTKIRPEVVNKLANLDEFLIYPWGRESFLLTVKSAKPRSPLQYVQDTIAIQGFVHAMVLVTLTACPAILVKAEDGASIADDNRRSEEILESLVSRKLAVNVPWAKTVDQKGQVRLLFRSSSRIKIYFAE</sequence>
<proteinExistence type="predicted"/>
<dbReference type="AlphaFoldDB" id="A0A8X7WQ70"/>
<feature type="domain" description="DUF1985" evidence="1">
    <location>
        <begin position="72"/>
        <end position="116"/>
    </location>
</feature>
<name>A0A8X7WQ70_BRACI</name>
<dbReference type="Proteomes" id="UP000886595">
    <property type="component" value="Unassembled WGS sequence"/>
</dbReference>
<reference evidence="2 3" key="1">
    <citation type="submission" date="2020-02" db="EMBL/GenBank/DDBJ databases">
        <authorList>
            <person name="Ma Q."/>
            <person name="Huang Y."/>
            <person name="Song X."/>
            <person name="Pei D."/>
        </authorList>
    </citation>
    <scope>NUCLEOTIDE SEQUENCE [LARGE SCALE GENOMIC DNA]</scope>
    <source>
        <strain evidence="2">Sxm20200214</strain>
        <tissue evidence="2">Leaf</tissue>
    </source>
</reference>
<dbReference type="PANTHER" id="PTHR48449">
    <property type="entry name" value="DUF1985 DOMAIN-CONTAINING PROTEIN"/>
    <property type="match status" value="1"/>
</dbReference>
<comment type="caution">
    <text evidence="2">The sequence shown here is derived from an EMBL/GenBank/DDBJ whole genome shotgun (WGS) entry which is preliminary data.</text>
</comment>
<dbReference type="Pfam" id="PF09331">
    <property type="entry name" value="DUF1985"/>
    <property type="match status" value="1"/>
</dbReference>
<protein>
    <recommendedName>
        <fullName evidence="1">DUF1985 domain-containing protein</fullName>
    </recommendedName>
</protein>